<sequence>MIANSLKDNNLNLKNIDNVKYFTGYASIFNVVDYAGDLILPGAFIENQVEGIKLLWQHNHQNPIGIIDKAYEDKKGLYVEGRIFLDLSLGKEAYILIENKVTDHLSIGYEVLDFYYAGEIRCIINVNLWEVSIVTFPANKYAEVLAIGS</sequence>
<dbReference type="InterPro" id="IPR054613">
    <property type="entry name" value="Peptidase_S78_dom"/>
</dbReference>
<protein>
    <submittedName>
        <fullName evidence="5">HK97 family phage prohead protease</fullName>
    </submittedName>
</protein>
<dbReference type="GO" id="GO:0008233">
    <property type="term" value="F:peptidase activity"/>
    <property type="evidence" value="ECO:0007669"/>
    <property type="project" value="UniProtKB-KW"/>
</dbReference>
<dbReference type="OrthoDB" id="9804926at2"/>
<dbReference type="Proteomes" id="UP000279470">
    <property type="component" value="Unassembled WGS sequence"/>
</dbReference>
<gene>
    <name evidence="5" type="ORF">EIC27_05305</name>
</gene>
<evidence type="ECO:0000256" key="3">
    <source>
        <dbReference type="ARBA" id="ARBA00022801"/>
    </source>
</evidence>
<dbReference type="GO" id="GO:0006508">
    <property type="term" value="P:proteolysis"/>
    <property type="evidence" value="ECO:0007669"/>
    <property type="project" value="UniProtKB-KW"/>
</dbReference>
<keyword evidence="6" id="KW-1185">Reference proteome</keyword>
<dbReference type="EMBL" id="RXFM01000076">
    <property type="protein sequence ID" value="RST63740.1"/>
    <property type="molecule type" value="Genomic_DNA"/>
</dbReference>
<evidence type="ECO:0000313" key="6">
    <source>
        <dbReference type="Proteomes" id="UP000279470"/>
    </source>
</evidence>
<evidence type="ECO:0000313" key="5">
    <source>
        <dbReference type="EMBL" id="RST63740.1"/>
    </source>
</evidence>
<evidence type="ECO:0000256" key="2">
    <source>
        <dbReference type="ARBA" id="ARBA00022670"/>
    </source>
</evidence>
<evidence type="ECO:0000259" key="4">
    <source>
        <dbReference type="Pfam" id="PF04586"/>
    </source>
</evidence>
<evidence type="ECO:0000256" key="1">
    <source>
        <dbReference type="ARBA" id="ARBA00022612"/>
    </source>
</evidence>
<proteinExistence type="predicted"/>
<name>A0A3R9Z4S4_9RICK</name>
<dbReference type="RefSeq" id="WP_126045064.1">
    <property type="nucleotide sequence ID" value="NZ_RXFM01000076.1"/>
</dbReference>
<accession>A0A3R9Z4S4</accession>
<dbReference type="Pfam" id="PF04586">
    <property type="entry name" value="Peptidase_S78"/>
    <property type="match status" value="1"/>
</dbReference>
<comment type="caution">
    <text evidence="5">The sequence shown here is derived from an EMBL/GenBank/DDBJ whole genome shotgun (WGS) entry which is preliminary data.</text>
</comment>
<dbReference type="InterPro" id="IPR006433">
    <property type="entry name" value="Prohead_protease"/>
</dbReference>
<organism evidence="5 6">
    <name type="scientific">Candidatus Aquarickettsia rohweri</name>
    <dbReference type="NCBI Taxonomy" id="2602574"/>
    <lineage>
        <taxon>Bacteria</taxon>
        <taxon>Pseudomonadati</taxon>
        <taxon>Pseudomonadota</taxon>
        <taxon>Alphaproteobacteria</taxon>
        <taxon>Rickettsiales</taxon>
        <taxon>Candidatus Midichloriaceae</taxon>
        <taxon>Candidatus Aquarickettsia</taxon>
    </lineage>
</organism>
<keyword evidence="2 5" id="KW-0645">Protease</keyword>
<keyword evidence="3" id="KW-0378">Hydrolase</keyword>
<keyword evidence="1" id="KW-1188">Viral release from host cell</keyword>
<feature type="domain" description="Prohead serine protease" evidence="4">
    <location>
        <begin position="13"/>
        <end position="144"/>
    </location>
</feature>
<dbReference type="NCBIfam" id="TIGR01543">
    <property type="entry name" value="proheadase_HK97"/>
    <property type="match status" value="1"/>
</dbReference>
<reference evidence="6" key="1">
    <citation type="submission" date="2018-11" db="EMBL/GenBank/DDBJ databases">
        <title>Phylogenetic, genomic, and biogeographic characterization of a novel and ubiquitous marine invertebrate-associated Rickettsiales parasite, Candidatus Marinoinvertebrata rohwerii, gen. nov., sp. nov.</title>
        <authorList>
            <person name="Klinges J.G."/>
            <person name="Rosales S.M."/>
            <person name="Mcminds R."/>
            <person name="Shaver E.C."/>
            <person name="Shantz A."/>
            <person name="Peters E.C."/>
            <person name="Burkepile D.E."/>
            <person name="Silliman B.R."/>
            <person name="Vega Thurber R.L."/>
        </authorList>
    </citation>
    <scope>NUCLEOTIDE SEQUENCE [LARGE SCALE GENOMIC DNA]</scope>
    <source>
        <strain evidence="6">a_cerv_44</strain>
    </source>
</reference>
<dbReference type="AlphaFoldDB" id="A0A3R9Z4S4"/>
<dbReference type="SUPFAM" id="SSF50789">
    <property type="entry name" value="Herpes virus serine proteinase, assemblin"/>
    <property type="match status" value="1"/>
</dbReference>